<name>A0AAE0G8I2_9CHLO</name>
<dbReference type="InterPro" id="IPR021139">
    <property type="entry name" value="NYN"/>
</dbReference>
<feature type="domain" description="NYN" evidence="1">
    <location>
        <begin position="82"/>
        <end position="221"/>
    </location>
</feature>
<dbReference type="CDD" id="cd11297">
    <property type="entry name" value="PIN_LabA-like_N_1"/>
    <property type="match status" value="1"/>
</dbReference>
<accession>A0AAE0G8I2</accession>
<comment type="caution">
    <text evidence="2">The sequence shown here is derived from an EMBL/GenBank/DDBJ whole genome shotgun (WGS) entry which is preliminary data.</text>
</comment>
<dbReference type="Pfam" id="PF01936">
    <property type="entry name" value="NYN"/>
    <property type="match status" value="1"/>
</dbReference>
<sequence length="304" mass="33217">MAKTLRLCAYLQVQLFAYFALARSGMLCHRSLVGLLQFRSAIGGALHLASIHPASAGFGARALNTASISADAAPVEATRPDVGIFLDSENLLYFLKCAGATRLVKHAAEFGNPIIRKAYGDWSEPGLHKHQQSLVKHGFQLVHTPHPIKGKNAADIAMVVDILETSHRMPSLSCFLLASGDSDFSQVFCHLRQAGRKVIGLGPRSTLSEYVKSTADRYIYIQNEESPPHMETEDFKTACELLKEICRGSIDEAEAGSRRVNASKIKSLLLSQDSAFDHVALGYPRFTDFLAATNLFDFHKGKAA</sequence>
<proteinExistence type="predicted"/>
<dbReference type="Gene3D" id="3.40.50.1010">
    <property type="entry name" value="5'-nuclease"/>
    <property type="match status" value="1"/>
</dbReference>
<evidence type="ECO:0000313" key="3">
    <source>
        <dbReference type="Proteomes" id="UP001190700"/>
    </source>
</evidence>
<evidence type="ECO:0000259" key="1">
    <source>
        <dbReference type="Pfam" id="PF01936"/>
    </source>
</evidence>
<dbReference type="EMBL" id="LGRX02008540">
    <property type="protein sequence ID" value="KAK3273315.1"/>
    <property type="molecule type" value="Genomic_DNA"/>
</dbReference>
<evidence type="ECO:0000313" key="2">
    <source>
        <dbReference type="EMBL" id="KAK3273315.1"/>
    </source>
</evidence>
<dbReference type="CDD" id="cd10146">
    <property type="entry name" value="LabA_like_C"/>
    <property type="match status" value="1"/>
</dbReference>
<dbReference type="Proteomes" id="UP001190700">
    <property type="component" value="Unassembled WGS sequence"/>
</dbReference>
<reference evidence="2 3" key="1">
    <citation type="journal article" date="2015" name="Genome Biol. Evol.">
        <title>Comparative Genomics of a Bacterivorous Green Alga Reveals Evolutionary Causalities and Consequences of Phago-Mixotrophic Mode of Nutrition.</title>
        <authorList>
            <person name="Burns J.A."/>
            <person name="Paasch A."/>
            <person name="Narechania A."/>
            <person name="Kim E."/>
        </authorList>
    </citation>
    <scope>NUCLEOTIDE SEQUENCE [LARGE SCALE GENOMIC DNA]</scope>
    <source>
        <strain evidence="2 3">PLY_AMNH</strain>
    </source>
</reference>
<gene>
    <name evidence="2" type="ORF">CYMTET_18439</name>
</gene>
<protein>
    <recommendedName>
        <fullName evidence="1">NYN domain-containing protein</fullName>
    </recommendedName>
</protein>
<dbReference type="AlphaFoldDB" id="A0AAE0G8I2"/>
<dbReference type="PANTHER" id="PTHR35811">
    <property type="entry name" value="SLR1870 PROTEIN"/>
    <property type="match status" value="1"/>
</dbReference>
<organism evidence="2 3">
    <name type="scientific">Cymbomonas tetramitiformis</name>
    <dbReference type="NCBI Taxonomy" id="36881"/>
    <lineage>
        <taxon>Eukaryota</taxon>
        <taxon>Viridiplantae</taxon>
        <taxon>Chlorophyta</taxon>
        <taxon>Pyramimonadophyceae</taxon>
        <taxon>Pyramimonadales</taxon>
        <taxon>Pyramimonadaceae</taxon>
        <taxon>Cymbomonas</taxon>
    </lineage>
</organism>
<keyword evidence="3" id="KW-1185">Reference proteome</keyword>
<dbReference type="GO" id="GO:0004540">
    <property type="term" value="F:RNA nuclease activity"/>
    <property type="evidence" value="ECO:0007669"/>
    <property type="project" value="InterPro"/>
</dbReference>
<dbReference type="PANTHER" id="PTHR35811:SF1">
    <property type="entry name" value="HTH OST-TYPE DOMAIN-CONTAINING PROTEIN"/>
    <property type="match status" value="1"/>
</dbReference>